<evidence type="ECO:0000313" key="2">
    <source>
        <dbReference type="EMBL" id="OCH86728.1"/>
    </source>
</evidence>
<dbReference type="SUPFAM" id="SSF47240">
    <property type="entry name" value="Ferritin-like"/>
    <property type="match status" value="1"/>
</dbReference>
<name>A0A8E2DLC5_9APHY</name>
<feature type="chain" id="PRO_5034856271" evidence="1">
    <location>
        <begin position="20"/>
        <end position="295"/>
    </location>
</feature>
<sequence>MFSKALLALVGAAAVSTRAAPAPITDTSVLQYALTLEHVENAFYSGALAKFDAAAFEKDGFEPWVRGRYAQIAEHEADHVAFLTSALGSSAPAACEYSFPYTDPKSFTALSMAIEGVGSAAYLGAARFLTDKDTLATSASILAVESRQAGWISSAVQKAQPWDGDFETPLGFSGAFSLASSFIVKCPDTNPPLPVDTFPALTVTPSTSLAAGSTVDLTFDNPNNTTPLFAAWYTGLQAIFTDVTSANTTTVPANLNGTVYVGVVSNKQTGPTNDTGYVTGLAIVQFPFPSSVQNA</sequence>
<dbReference type="InterPro" id="IPR009078">
    <property type="entry name" value="Ferritin-like_SF"/>
</dbReference>
<evidence type="ECO:0000256" key="1">
    <source>
        <dbReference type="SAM" id="SignalP"/>
    </source>
</evidence>
<dbReference type="Pfam" id="PF13668">
    <property type="entry name" value="Ferritin_2"/>
    <property type="match status" value="1"/>
</dbReference>
<dbReference type="Proteomes" id="UP000250043">
    <property type="component" value="Unassembled WGS sequence"/>
</dbReference>
<dbReference type="PANTHER" id="PTHR38705:SF1">
    <property type="entry name" value="PROTEIN RDS1"/>
    <property type="match status" value="1"/>
</dbReference>
<reference evidence="2 3" key="1">
    <citation type="submission" date="2016-07" db="EMBL/GenBank/DDBJ databases">
        <title>Draft genome of the white-rot fungus Obba rivulosa 3A-2.</title>
        <authorList>
            <consortium name="DOE Joint Genome Institute"/>
            <person name="Miettinen O."/>
            <person name="Riley R."/>
            <person name="Acob R."/>
            <person name="Barry K."/>
            <person name="Cullen D."/>
            <person name="De Vries R."/>
            <person name="Hainaut M."/>
            <person name="Hatakka A."/>
            <person name="Henrissat B."/>
            <person name="Hilden K."/>
            <person name="Kuo R."/>
            <person name="Labutti K."/>
            <person name="Lipzen A."/>
            <person name="Makela M.R."/>
            <person name="Sandor L."/>
            <person name="Spatafora J.W."/>
            <person name="Grigoriev I.V."/>
            <person name="Hibbett D.S."/>
        </authorList>
    </citation>
    <scope>NUCLEOTIDE SEQUENCE [LARGE SCALE GENOMIC DNA]</scope>
    <source>
        <strain evidence="2 3">3A-2</strain>
    </source>
</reference>
<proteinExistence type="predicted"/>
<dbReference type="OrthoDB" id="1001765at2759"/>
<dbReference type="Gene3D" id="1.20.1260.10">
    <property type="match status" value="1"/>
</dbReference>
<dbReference type="InterPro" id="IPR039254">
    <property type="entry name" value="Rds1"/>
</dbReference>
<dbReference type="InterPro" id="IPR012347">
    <property type="entry name" value="Ferritin-like"/>
</dbReference>
<feature type="signal peptide" evidence="1">
    <location>
        <begin position="1"/>
        <end position="19"/>
    </location>
</feature>
<dbReference type="EMBL" id="KV722514">
    <property type="protein sequence ID" value="OCH86728.1"/>
    <property type="molecule type" value="Genomic_DNA"/>
</dbReference>
<organism evidence="2 3">
    <name type="scientific">Obba rivulosa</name>
    <dbReference type="NCBI Taxonomy" id="1052685"/>
    <lineage>
        <taxon>Eukaryota</taxon>
        <taxon>Fungi</taxon>
        <taxon>Dikarya</taxon>
        <taxon>Basidiomycota</taxon>
        <taxon>Agaricomycotina</taxon>
        <taxon>Agaricomycetes</taxon>
        <taxon>Polyporales</taxon>
        <taxon>Gelatoporiaceae</taxon>
        <taxon>Obba</taxon>
    </lineage>
</organism>
<gene>
    <name evidence="2" type="ORF">OBBRIDRAFT_796889</name>
</gene>
<keyword evidence="1" id="KW-0732">Signal</keyword>
<dbReference type="PANTHER" id="PTHR38705">
    <property type="entry name" value="PROTEIN RDS1"/>
    <property type="match status" value="1"/>
</dbReference>
<accession>A0A8E2DLC5</accession>
<keyword evidence="3" id="KW-1185">Reference proteome</keyword>
<evidence type="ECO:0000313" key="3">
    <source>
        <dbReference type="Proteomes" id="UP000250043"/>
    </source>
</evidence>
<dbReference type="AlphaFoldDB" id="A0A8E2DLC5"/>
<protein>
    <submittedName>
        <fullName evidence="2">Uncharacterized protein</fullName>
    </submittedName>
</protein>